<dbReference type="InterPro" id="IPR016181">
    <property type="entry name" value="Acyl_CoA_acyltransferase"/>
</dbReference>
<name>A0A1H9DGZ9_9SPIR</name>
<dbReference type="Pfam" id="PF00583">
    <property type="entry name" value="Acetyltransf_1"/>
    <property type="match status" value="1"/>
</dbReference>
<dbReference type="AlphaFoldDB" id="A0A1H9DGZ9"/>
<dbReference type="SUPFAM" id="SSF55729">
    <property type="entry name" value="Acyl-CoA N-acyltransferases (Nat)"/>
    <property type="match status" value="1"/>
</dbReference>
<reference evidence="3 4" key="1">
    <citation type="submission" date="2016-10" db="EMBL/GenBank/DDBJ databases">
        <authorList>
            <person name="de Groot N.N."/>
        </authorList>
    </citation>
    <scope>NUCLEOTIDE SEQUENCE [LARGE SCALE GENOMIC DNA]</scope>
    <source>
        <strain evidence="3 4">B25</strain>
    </source>
</reference>
<dbReference type="GO" id="GO:0005840">
    <property type="term" value="C:ribosome"/>
    <property type="evidence" value="ECO:0007669"/>
    <property type="project" value="UniProtKB-KW"/>
</dbReference>
<organism evidence="3 4">
    <name type="scientific">Treponema bryantii</name>
    <dbReference type="NCBI Taxonomy" id="163"/>
    <lineage>
        <taxon>Bacteria</taxon>
        <taxon>Pseudomonadati</taxon>
        <taxon>Spirochaetota</taxon>
        <taxon>Spirochaetia</taxon>
        <taxon>Spirochaetales</taxon>
        <taxon>Treponemataceae</taxon>
        <taxon>Treponema</taxon>
    </lineage>
</organism>
<dbReference type="InterPro" id="IPR000182">
    <property type="entry name" value="GNAT_dom"/>
</dbReference>
<dbReference type="Gene3D" id="3.40.630.30">
    <property type="match status" value="1"/>
</dbReference>
<evidence type="ECO:0000259" key="2">
    <source>
        <dbReference type="PROSITE" id="PS51186"/>
    </source>
</evidence>
<dbReference type="CDD" id="cd04301">
    <property type="entry name" value="NAT_SF"/>
    <property type="match status" value="1"/>
</dbReference>
<dbReference type="GO" id="GO:0008080">
    <property type="term" value="F:N-acetyltransferase activity"/>
    <property type="evidence" value="ECO:0007669"/>
    <property type="project" value="InterPro"/>
</dbReference>
<gene>
    <name evidence="3" type="ORF">SAMN04487977_102570</name>
</gene>
<keyword evidence="4" id="KW-1185">Reference proteome</keyword>
<dbReference type="EMBL" id="FOFU01000002">
    <property type="protein sequence ID" value="SEQ12679.1"/>
    <property type="molecule type" value="Genomic_DNA"/>
</dbReference>
<evidence type="ECO:0000313" key="3">
    <source>
        <dbReference type="EMBL" id="SEQ12679.1"/>
    </source>
</evidence>
<evidence type="ECO:0000256" key="1">
    <source>
        <dbReference type="ARBA" id="ARBA00022679"/>
    </source>
</evidence>
<keyword evidence="3" id="KW-0687">Ribonucleoprotein</keyword>
<keyword evidence="3" id="KW-0689">Ribosomal protein</keyword>
<dbReference type="PROSITE" id="PS51186">
    <property type="entry name" value="GNAT"/>
    <property type="match status" value="1"/>
</dbReference>
<feature type="domain" description="N-acetyltransferase" evidence="2">
    <location>
        <begin position="1"/>
        <end position="164"/>
    </location>
</feature>
<dbReference type="InterPro" id="IPR050769">
    <property type="entry name" value="NAT_camello-type"/>
</dbReference>
<proteinExistence type="predicted"/>
<dbReference type="PANTHER" id="PTHR13947:SF37">
    <property type="entry name" value="LD18367P"/>
    <property type="match status" value="1"/>
</dbReference>
<keyword evidence="1" id="KW-0808">Transferase</keyword>
<protein>
    <submittedName>
        <fullName evidence="3">Ribosomal protein S18 acetylase RimI</fullName>
    </submittedName>
</protein>
<accession>A0A1H9DGZ9</accession>
<dbReference type="OrthoDB" id="5319888at2"/>
<evidence type="ECO:0000313" key="4">
    <source>
        <dbReference type="Proteomes" id="UP000182360"/>
    </source>
</evidence>
<dbReference type="Proteomes" id="UP000182360">
    <property type="component" value="Unassembled WGS sequence"/>
</dbReference>
<sequence length="164" mass="19295">MIKEISKNEFAECVNVIKKSFQTVADEFGFTIENAPRFTAFATTVERLFYQLEIEHRLLVAYYDDDGDGRILGYYSLMFLENSECELSNLCVLPEFRHQKIGEALLEDAMSRARNKGCKKMKLGIVEENKRIRAWYEKHGFTHTHTVKYDYFPFTCGYMERELI</sequence>
<dbReference type="PANTHER" id="PTHR13947">
    <property type="entry name" value="GNAT FAMILY N-ACETYLTRANSFERASE"/>
    <property type="match status" value="1"/>
</dbReference>
<dbReference type="RefSeq" id="WP_074641851.1">
    <property type="nucleotide sequence ID" value="NZ_FOFU01000002.1"/>
</dbReference>